<accession>A0A803QHD6</accession>
<organism evidence="2 3">
    <name type="scientific">Cannabis sativa</name>
    <name type="common">Hemp</name>
    <name type="synonym">Marijuana</name>
    <dbReference type="NCBI Taxonomy" id="3483"/>
    <lineage>
        <taxon>Eukaryota</taxon>
        <taxon>Viridiplantae</taxon>
        <taxon>Streptophyta</taxon>
        <taxon>Embryophyta</taxon>
        <taxon>Tracheophyta</taxon>
        <taxon>Spermatophyta</taxon>
        <taxon>Magnoliopsida</taxon>
        <taxon>eudicotyledons</taxon>
        <taxon>Gunneridae</taxon>
        <taxon>Pentapetalae</taxon>
        <taxon>rosids</taxon>
        <taxon>fabids</taxon>
        <taxon>Rosales</taxon>
        <taxon>Cannabaceae</taxon>
        <taxon>Cannabis</taxon>
    </lineage>
</organism>
<dbReference type="AlphaFoldDB" id="A0A803QHD6"/>
<name>A0A803QHD6_CANSA</name>
<feature type="region of interest" description="Disordered" evidence="1">
    <location>
        <begin position="82"/>
        <end position="121"/>
    </location>
</feature>
<dbReference type="EMBL" id="UZAU01000738">
    <property type="status" value="NOT_ANNOTATED_CDS"/>
    <property type="molecule type" value="Genomic_DNA"/>
</dbReference>
<keyword evidence="3" id="KW-1185">Reference proteome</keyword>
<feature type="compositionally biased region" description="Basic and acidic residues" evidence="1">
    <location>
        <begin position="9"/>
        <end position="31"/>
    </location>
</feature>
<evidence type="ECO:0000256" key="1">
    <source>
        <dbReference type="SAM" id="MobiDB-lite"/>
    </source>
</evidence>
<proteinExistence type="predicted"/>
<protein>
    <submittedName>
        <fullName evidence="2">Uncharacterized protein</fullName>
    </submittedName>
</protein>
<evidence type="ECO:0000313" key="3">
    <source>
        <dbReference type="Proteomes" id="UP000596661"/>
    </source>
</evidence>
<evidence type="ECO:0000313" key="2">
    <source>
        <dbReference type="EnsemblPlants" id="cds.evm.model.09.791"/>
    </source>
</evidence>
<sequence length="426" mass="49750">MRPLKKRIAREFEQADEDSSRARRNEPKARQEPAQQGFFKTSYHWYIGRPNAVNNTPMPGQYSQGFFKQMLPENVESYLKNLPPLPKLPIQSQLPPRPPHRPRSRIPRLPPRPPRPPGALPMPYSLRSRPKTQLVPPPWVHGLPKQVKPPPLAVPQLPQPLCEDLSDVLLDNLEEDYRRIKNNEKGYNLLTNYVGIWKNKAKNGKKDRKVSAIELLNGLQERYPKERDSINEIKARILEIGMKLSELLVEYTFLFEFQDMSEKIKFVKNTMQILILDEGSTSILIEKLHSTLLSIIGGRLAYARHFYTIVDKGKSPYRNGAELESFEKKESNVNDAMFFNIFYLENCLNYPYYDVNTDIAQLSSSVKCFREKFLQKLGVTSCMISNVKSKFRCVYDYDEQDRERVRKFKDMVKEEIKDIWKNLSLR</sequence>
<dbReference type="Gramene" id="evm.model.09.791">
    <property type="protein sequence ID" value="cds.evm.model.09.791"/>
    <property type="gene ID" value="evm.TU.09.791"/>
</dbReference>
<reference evidence="2" key="2">
    <citation type="submission" date="2021-03" db="UniProtKB">
        <authorList>
            <consortium name="EnsemblPlants"/>
        </authorList>
    </citation>
    <scope>IDENTIFICATION</scope>
</reference>
<reference evidence="2" key="1">
    <citation type="submission" date="2018-11" db="EMBL/GenBank/DDBJ databases">
        <authorList>
            <person name="Grassa J C."/>
        </authorList>
    </citation>
    <scope>NUCLEOTIDE SEQUENCE [LARGE SCALE GENOMIC DNA]</scope>
</reference>
<feature type="compositionally biased region" description="Pro residues" evidence="1">
    <location>
        <begin position="108"/>
        <end position="120"/>
    </location>
</feature>
<dbReference type="Proteomes" id="UP000596661">
    <property type="component" value="Chromosome 9"/>
</dbReference>
<dbReference type="EnsemblPlants" id="evm.model.09.791">
    <property type="protein sequence ID" value="cds.evm.model.09.791"/>
    <property type="gene ID" value="evm.TU.09.791"/>
</dbReference>
<feature type="region of interest" description="Disordered" evidence="1">
    <location>
        <begin position="1"/>
        <end position="37"/>
    </location>
</feature>